<dbReference type="AlphaFoldDB" id="A0A8H9I8K3"/>
<dbReference type="Pfam" id="PF11391">
    <property type="entry name" value="DUF2798"/>
    <property type="match status" value="1"/>
</dbReference>
<gene>
    <name evidence="2" type="ORF">GCM10011274_10920</name>
</gene>
<name>A0A8H9I8K3_9ALTE</name>
<dbReference type="RefSeq" id="WP_013753336.1">
    <property type="nucleotide sequence ID" value="NZ_DIBT01000001.1"/>
</dbReference>
<sequence>MSKDNIANSRQSLLRTTIMAFTMSGVLSLYWTCTNIGVPDVNALLELFWAWLRAWGESIVIALPTSLLLGPWINHYVANPKAIFNKTNL</sequence>
<feature type="transmembrane region" description="Helical" evidence="1">
    <location>
        <begin position="51"/>
        <end position="73"/>
    </location>
</feature>
<evidence type="ECO:0000256" key="1">
    <source>
        <dbReference type="SAM" id="Phobius"/>
    </source>
</evidence>
<evidence type="ECO:0008006" key="4">
    <source>
        <dbReference type="Google" id="ProtNLM"/>
    </source>
</evidence>
<reference evidence="2" key="1">
    <citation type="journal article" date="2014" name="Int. J. Syst. Evol. Microbiol.">
        <title>Complete genome sequence of Corynebacterium casei LMG S-19264T (=DSM 44701T), isolated from a smear-ripened cheese.</title>
        <authorList>
            <consortium name="US DOE Joint Genome Institute (JGI-PGF)"/>
            <person name="Walter F."/>
            <person name="Albersmeier A."/>
            <person name="Kalinowski J."/>
            <person name="Ruckert C."/>
        </authorList>
    </citation>
    <scope>NUCLEOTIDE SEQUENCE</scope>
    <source>
        <strain evidence="2">KCTC 32337</strain>
    </source>
</reference>
<dbReference type="Proteomes" id="UP000622604">
    <property type="component" value="Unassembled WGS sequence"/>
</dbReference>
<feature type="transmembrane region" description="Helical" evidence="1">
    <location>
        <begin position="12"/>
        <end position="31"/>
    </location>
</feature>
<comment type="caution">
    <text evidence="2">The sequence shown here is derived from an EMBL/GenBank/DDBJ whole genome shotgun (WGS) entry which is preliminary data.</text>
</comment>
<evidence type="ECO:0000313" key="3">
    <source>
        <dbReference type="Proteomes" id="UP000622604"/>
    </source>
</evidence>
<dbReference type="EMBL" id="BMZC01000003">
    <property type="protein sequence ID" value="GGZ54728.1"/>
    <property type="molecule type" value="Genomic_DNA"/>
</dbReference>
<dbReference type="InterPro" id="IPR021529">
    <property type="entry name" value="DUF2798"/>
</dbReference>
<organism evidence="2 3">
    <name type="scientific">Paraglaciecola chathamensis</name>
    <dbReference type="NCBI Taxonomy" id="368405"/>
    <lineage>
        <taxon>Bacteria</taxon>
        <taxon>Pseudomonadati</taxon>
        <taxon>Pseudomonadota</taxon>
        <taxon>Gammaproteobacteria</taxon>
        <taxon>Alteromonadales</taxon>
        <taxon>Alteromonadaceae</taxon>
        <taxon>Paraglaciecola</taxon>
    </lineage>
</organism>
<keyword evidence="1" id="KW-1133">Transmembrane helix</keyword>
<reference evidence="2" key="2">
    <citation type="submission" date="2020-09" db="EMBL/GenBank/DDBJ databases">
        <authorList>
            <person name="Sun Q."/>
            <person name="Kim S."/>
        </authorList>
    </citation>
    <scope>NUCLEOTIDE SEQUENCE</scope>
    <source>
        <strain evidence="2">KCTC 32337</strain>
    </source>
</reference>
<keyword evidence="1" id="KW-0812">Transmembrane</keyword>
<evidence type="ECO:0000313" key="2">
    <source>
        <dbReference type="EMBL" id="GGZ54728.1"/>
    </source>
</evidence>
<protein>
    <recommendedName>
        <fullName evidence="4">DUF2798 domain-containing protein</fullName>
    </recommendedName>
</protein>
<accession>A0A8H9I8K3</accession>
<keyword evidence="1" id="KW-0472">Membrane</keyword>
<proteinExistence type="predicted"/>